<organism evidence="1 2">
    <name type="scientific">Leucogyrophana mollusca</name>
    <dbReference type="NCBI Taxonomy" id="85980"/>
    <lineage>
        <taxon>Eukaryota</taxon>
        <taxon>Fungi</taxon>
        <taxon>Dikarya</taxon>
        <taxon>Basidiomycota</taxon>
        <taxon>Agaricomycotina</taxon>
        <taxon>Agaricomycetes</taxon>
        <taxon>Agaricomycetidae</taxon>
        <taxon>Boletales</taxon>
        <taxon>Boletales incertae sedis</taxon>
        <taxon>Leucogyrophana</taxon>
    </lineage>
</organism>
<comment type="caution">
    <text evidence="1">The sequence shown here is derived from an EMBL/GenBank/DDBJ whole genome shotgun (WGS) entry which is preliminary data.</text>
</comment>
<proteinExistence type="predicted"/>
<evidence type="ECO:0000313" key="2">
    <source>
        <dbReference type="Proteomes" id="UP000790709"/>
    </source>
</evidence>
<feature type="non-terminal residue" evidence="1">
    <location>
        <position position="1"/>
    </location>
</feature>
<sequence>SQFILLLLSTPSYSDHPTVRDLLSNTREIMQALARHPSAYGKVLNWASEVVKAECAREVRELVKVQSGWHFSALHASADQMEEFQIGELAAEMGARAPQLWDLLDVLLSA</sequence>
<feature type="non-terminal residue" evidence="1">
    <location>
        <position position="110"/>
    </location>
</feature>
<keyword evidence="2" id="KW-1185">Reference proteome</keyword>
<evidence type="ECO:0000313" key="1">
    <source>
        <dbReference type="EMBL" id="KAH7917212.1"/>
    </source>
</evidence>
<dbReference type="Proteomes" id="UP000790709">
    <property type="component" value="Unassembled WGS sequence"/>
</dbReference>
<accession>A0ACB8AV27</accession>
<dbReference type="EMBL" id="MU267185">
    <property type="protein sequence ID" value="KAH7917212.1"/>
    <property type="molecule type" value="Genomic_DNA"/>
</dbReference>
<reference evidence="1" key="1">
    <citation type="journal article" date="2021" name="New Phytol.">
        <title>Evolutionary innovations through gain and loss of genes in the ectomycorrhizal Boletales.</title>
        <authorList>
            <person name="Wu G."/>
            <person name="Miyauchi S."/>
            <person name="Morin E."/>
            <person name="Kuo A."/>
            <person name="Drula E."/>
            <person name="Varga T."/>
            <person name="Kohler A."/>
            <person name="Feng B."/>
            <person name="Cao Y."/>
            <person name="Lipzen A."/>
            <person name="Daum C."/>
            <person name="Hundley H."/>
            <person name="Pangilinan J."/>
            <person name="Johnson J."/>
            <person name="Barry K."/>
            <person name="LaButti K."/>
            <person name="Ng V."/>
            <person name="Ahrendt S."/>
            <person name="Min B."/>
            <person name="Choi I.G."/>
            <person name="Park H."/>
            <person name="Plett J.M."/>
            <person name="Magnuson J."/>
            <person name="Spatafora J.W."/>
            <person name="Nagy L.G."/>
            <person name="Henrissat B."/>
            <person name="Grigoriev I.V."/>
            <person name="Yang Z.L."/>
            <person name="Xu J."/>
            <person name="Martin F.M."/>
        </authorList>
    </citation>
    <scope>NUCLEOTIDE SEQUENCE</scope>
    <source>
        <strain evidence="1">KUC20120723A-06</strain>
    </source>
</reference>
<protein>
    <submittedName>
        <fullName evidence="1">Uncharacterized protein</fullName>
    </submittedName>
</protein>
<gene>
    <name evidence="1" type="ORF">BV22DRAFT_978464</name>
</gene>
<name>A0ACB8AV27_9AGAM</name>